<dbReference type="Pfam" id="PF00004">
    <property type="entry name" value="AAA"/>
    <property type="match status" value="1"/>
</dbReference>
<proteinExistence type="inferred from homology"/>
<reference evidence="8 9" key="1">
    <citation type="submission" date="2018-06" db="EMBL/GenBank/DDBJ databases">
        <title>Genomic Encyclopedia of Type Strains, Phase IV (KMG-IV): sequencing the most valuable type-strain genomes for metagenomic binning, comparative biology and taxonomic classification.</title>
        <authorList>
            <person name="Goeker M."/>
        </authorList>
    </citation>
    <scope>NUCLEOTIDE SEQUENCE [LARGE SCALE GENOMIC DNA]</scope>
    <source>
        <strain evidence="8 9">DSM 25532</strain>
    </source>
</reference>
<protein>
    <submittedName>
        <fullName evidence="8">Tetratricopeptide repeat protein</fullName>
    </submittedName>
</protein>
<feature type="domain" description="AAA+ ATPase" evidence="7">
    <location>
        <begin position="227"/>
        <end position="364"/>
    </location>
</feature>
<keyword evidence="3" id="KW-0175">Coiled coil</keyword>
<dbReference type="FunFam" id="3.40.50.300:FF:001025">
    <property type="entry name" value="ATPase family, AAA domain-containing 2B"/>
    <property type="match status" value="1"/>
</dbReference>
<dbReference type="Proteomes" id="UP000253426">
    <property type="component" value="Unassembled WGS sequence"/>
</dbReference>
<dbReference type="GO" id="GO:0016887">
    <property type="term" value="F:ATP hydrolysis activity"/>
    <property type="evidence" value="ECO:0007669"/>
    <property type="project" value="InterPro"/>
</dbReference>
<evidence type="ECO:0000256" key="5">
    <source>
        <dbReference type="RuleBase" id="RU003651"/>
    </source>
</evidence>
<evidence type="ECO:0000256" key="4">
    <source>
        <dbReference type="PROSITE-ProRule" id="PRU00339"/>
    </source>
</evidence>
<dbReference type="Gene3D" id="1.25.40.10">
    <property type="entry name" value="Tetratricopeptide repeat domain"/>
    <property type="match status" value="1"/>
</dbReference>
<evidence type="ECO:0000256" key="6">
    <source>
        <dbReference type="SAM" id="MobiDB-lite"/>
    </source>
</evidence>
<dbReference type="Gene3D" id="3.40.50.300">
    <property type="entry name" value="P-loop containing nucleotide triphosphate hydrolases"/>
    <property type="match status" value="1"/>
</dbReference>
<dbReference type="EMBL" id="QNRR01000010">
    <property type="protein sequence ID" value="RBP39021.1"/>
    <property type="molecule type" value="Genomic_DNA"/>
</dbReference>
<evidence type="ECO:0000256" key="1">
    <source>
        <dbReference type="ARBA" id="ARBA00022741"/>
    </source>
</evidence>
<feature type="region of interest" description="Disordered" evidence="6">
    <location>
        <begin position="131"/>
        <end position="150"/>
    </location>
</feature>
<dbReference type="SUPFAM" id="SSF48452">
    <property type="entry name" value="TPR-like"/>
    <property type="match status" value="1"/>
</dbReference>
<evidence type="ECO:0000256" key="2">
    <source>
        <dbReference type="ARBA" id="ARBA00022840"/>
    </source>
</evidence>
<dbReference type="AlphaFoldDB" id="A0A366H9P9"/>
<dbReference type="PROSITE" id="PS50005">
    <property type="entry name" value="TPR"/>
    <property type="match status" value="1"/>
</dbReference>
<dbReference type="SUPFAM" id="SSF52540">
    <property type="entry name" value="P-loop containing nucleoside triphosphate hydrolases"/>
    <property type="match status" value="1"/>
</dbReference>
<dbReference type="InterPro" id="IPR019734">
    <property type="entry name" value="TPR_rpt"/>
</dbReference>
<sequence>MSRLLSLREALSHAPDNTALLLLYGHTCLDELLLEEAHDIFSRILCLEPDHVEAQLCLARTLVLQGDTSGAAVRVERILQRDPGNAAAHLVLSRIFFAENNRARALEYYQRAQEMDASICDPALEADLGRVAKPGTPARDKSNSPFDLLDEDDLSPEVQQEFFDDPFDEAVTGDWKPETFFAPGDGERFRVTFSDVGGMDALKEEIRLKIIYPLQHPELYKAYGRRTGGGILLYGPPGCGKTLLLRATAGEVACNYFAIGLHEIFDPYYGSIERNLHQIFETARANTPCVLVFDEIDSLAPNRRDVRDTQTRNIVNQFLSELDGLRGENQRILVIGATNSPWQLDPALRRPGRFDQAIFVPPPDESARLQIIKLLSKGKPIAQLDDTMLAQATAGFSGADLRWVFDRAAELALADALHAGKTVPIRMESLIQIAQSHTPSTNAWLDGVKQHAPATQTDALYNEVRKFMQQQTGARQQG</sequence>
<accession>A0A366H9P9</accession>
<evidence type="ECO:0000256" key="3">
    <source>
        <dbReference type="ARBA" id="ARBA00023054"/>
    </source>
</evidence>
<dbReference type="PANTHER" id="PTHR23077">
    <property type="entry name" value="AAA-FAMILY ATPASE"/>
    <property type="match status" value="1"/>
</dbReference>
<name>A0A366H9P9_9BACT</name>
<dbReference type="InterPro" id="IPR003593">
    <property type="entry name" value="AAA+_ATPase"/>
</dbReference>
<keyword evidence="1 5" id="KW-0547">Nucleotide-binding</keyword>
<dbReference type="SMART" id="SM00028">
    <property type="entry name" value="TPR"/>
    <property type="match status" value="2"/>
</dbReference>
<dbReference type="RefSeq" id="WP_147263573.1">
    <property type="nucleotide sequence ID" value="NZ_QNRR01000010.1"/>
</dbReference>
<evidence type="ECO:0000259" key="7">
    <source>
        <dbReference type="SMART" id="SM00382"/>
    </source>
</evidence>
<comment type="similarity">
    <text evidence="5">Belongs to the AAA ATPase family.</text>
</comment>
<keyword evidence="9" id="KW-1185">Reference proteome</keyword>
<dbReference type="GO" id="GO:0005524">
    <property type="term" value="F:ATP binding"/>
    <property type="evidence" value="ECO:0007669"/>
    <property type="project" value="UniProtKB-KW"/>
</dbReference>
<gene>
    <name evidence="8" type="ORF">DES53_11044</name>
</gene>
<dbReference type="OrthoDB" id="9809379at2"/>
<evidence type="ECO:0000313" key="9">
    <source>
        <dbReference type="Proteomes" id="UP000253426"/>
    </source>
</evidence>
<keyword evidence="4" id="KW-0802">TPR repeat</keyword>
<dbReference type="InterPro" id="IPR011990">
    <property type="entry name" value="TPR-like_helical_dom_sf"/>
</dbReference>
<dbReference type="PROSITE" id="PS00674">
    <property type="entry name" value="AAA"/>
    <property type="match status" value="1"/>
</dbReference>
<dbReference type="InterPro" id="IPR003959">
    <property type="entry name" value="ATPase_AAA_core"/>
</dbReference>
<feature type="repeat" description="TPR" evidence="4">
    <location>
        <begin position="86"/>
        <end position="119"/>
    </location>
</feature>
<dbReference type="InterPro" id="IPR050168">
    <property type="entry name" value="AAA_ATPase_domain"/>
</dbReference>
<dbReference type="SMART" id="SM00382">
    <property type="entry name" value="AAA"/>
    <property type="match status" value="1"/>
</dbReference>
<keyword evidence="2 5" id="KW-0067">ATP-binding</keyword>
<organism evidence="8 9">
    <name type="scientific">Roseimicrobium gellanilyticum</name>
    <dbReference type="NCBI Taxonomy" id="748857"/>
    <lineage>
        <taxon>Bacteria</taxon>
        <taxon>Pseudomonadati</taxon>
        <taxon>Verrucomicrobiota</taxon>
        <taxon>Verrucomicrobiia</taxon>
        <taxon>Verrucomicrobiales</taxon>
        <taxon>Verrucomicrobiaceae</taxon>
        <taxon>Roseimicrobium</taxon>
    </lineage>
</organism>
<dbReference type="Pfam" id="PF14559">
    <property type="entry name" value="TPR_19"/>
    <property type="match status" value="1"/>
</dbReference>
<dbReference type="Gene3D" id="1.10.8.60">
    <property type="match status" value="1"/>
</dbReference>
<dbReference type="PANTHER" id="PTHR23077:SF171">
    <property type="entry name" value="NUCLEAR VALOSIN-CONTAINING PROTEIN-LIKE"/>
    <property type="match status" value="1"/>
</dbReference>
<dbReference type="InterPro" id="IPR027417">
    <property type="entry name" value="P-loop_NTPase"/>
</dbReference>
<evidence type="ECO:0000313" key="8">
    <source>
        <dbReference type="EMBL" id="RBP39021.1"/>
    </source>
</evidence>
<dbReference type="InterPro" id="IPR003960">
    <property type="entry name" value="ATPase_AAA_CS"/>
</dbReference>
<comment type="caution">
    <text evidence="8">The sequence shown here is derived from an EMBL/GenBank/DDBJ whole genome shotgun (WGS) entry which is preliminary data.</text>
</comment>